<sequence length="1539" mass="159897">MAKALKIAAIGIGAAALIATGVGAVALGGLAGSLTLFGVSTSTMLLAAGGLSAAASLLMKAPKVPASQTERLTASIDPRAFRKTVLGQTAMPVDVRFEEWSGKDQEYCDWVVAHASHASDGIEEIWFNTEMAWSATTGVVGKYRGYFSVPHIVLEGSPANAFVIGSGRWNQSARLTGCTYSHWRFKVTGNSKKAESPFSSGLPSRITVIGRGAKLYDPRRDSTVPGGNGPMRANDQSTWRYTADDGAVIGENLALHVLRVVLGWRIRNPTTGEMKLATGSGVPARRLDLGSFIVAANLADELVNRSAGGQEPRYHGASVISEGDDAKTALDMLCAACCGRFRDTGGKLALVIAHNDLALAAVDAGLNDDDVIGAFNWNPDAALETVPNVVRGKYVDASTNSLYQMIDYPEVRLASLDGQDRIFPLDLGAVESPSHAQRVAKQILQRKQYPREFTAPFDIRAWKYAVGDPVPFTFAPLSFARALFRVKEQELGQNGTCNMTLTFESASFYQWDASDAPPVQAAAAIVYDASNSALVQAIDEAGTTANWSAVADDDGKKPEDGATVGAPVGTNVGDRPVVDVIKQIDKARADIDGLVATVGEGQTDLSQQVDAANAARDASQAARDQSQAARDAASAAQVVASDAAKASAVSVTDAKGFAQTASGAATTATQKAGEAGSSASTASASADIAKTQAGQASASAGRAATSETNAAGSSNSAASSASLSASARDQAGVVAANLILSTFTPDTLKYWYVGSLSGTPTARMATPWGYEFYQNNGWVVRLPPRDAVISPAGVVSYVPGRIVRTAVVGANVDNLNGTHYIGLAYLDANYNQISAQQVGIAAADANHTRDLTIGTVAGAVYVRPYFSKDVYADGRYEIRSITITDVTSEVTGKGYADASSASASSAAASNTAAGQSASAAESSRQAAVTARGGAESARDTAVTSASGAQGSANTAATQAVLASRSATDAAANSANDNRSPGMAMTLWSYNQYNDFAPTNNLTQDGIFSAVGGMLRVGANTYHVHPKGPTRLQPGKRYRLYARVKLTQDGPQVSGHILCCTFFDANGALMAGNTVLVTSIPNFTVADGYKDITAVISGDGSSGFTWPAGAAWGRVMYRTSGTPCEVSLLYMEDVEGQTAAQGYANAANTSASTASTKADAAGASASAADKSKLDAQAANGSAQSAAGAASGSAVAADASRAQAQTYASLSSSFGNSALNRNPFFADPAWSTAGNGNTPPGYVIWSQSGGGFIGPYGGAAGYLNPYSGLRSLQVDRQGLNCGVRIGLGALPRGWYVMEVDVRAEDGIWTGAGVHINFNNGYESDNTFSFGRYADTSEVITDQANNRRQWAFLVYNGADSTNTLMYLMAGWERFGSYGQAGVGFLRTIWHKAVIRPATNMEIEGRRALTNAATNATRIEQINKTLSDQYGSLAQRVSNTEATAGNLASRTGITETAVADLRTKQAAARIELTAGSGGGNATATIRSDTINGTAIDFGADNINFVGNVKVQKNVGGNVISIDSDHGFIITAPNGVRVIELTVD</sequence>
<proteinExistence type="predicted"/>
<feature type="region of interest" description="Disordered" evidence="1">
    <location>
        <begin position="916"/>
        <end position="949"/>
    </location>
</feature>
<comment type="caution">
    <text evidence="2">The sequence shown here is derived from an EMBL/GenBank/DDBJ whole genome shotgun (WGS) entry which is preliminary data.</text>
</comment>
<feature type="compositionally biased region" description="Low complexity" evidence="1">
    <location>
        <begin position="916"/>
        <end position="927"/>
    </location>
</feature>
<dbReference type="RefSeq" id="WP_179509817.1">
    <property type="nucleotide sequence ID" value="NZ_JACCBY010000005.1"/>
</dbReference>
<name>A0A7Y9FQ61_9SPHN</name>
<reference evidence="2 3" key="1">
    <citation type="submission" date="2020-07" db="EMBL/GenBank/DDBJ databases">
        <authorList>
            <person name="Partida-Martinez L."/>
            <person name="Huntemann M."/>
            <person name="Clum A."/>
            <person name="Wang J."/>
            <person name="Palaniappan K."/>
            <person name="Ritter S."/>
            <person name="Chen I.-M."/>
            <person name="Stamatis D."/>
            <person name="Reddy T."/>
            <person name="O'Malley R."/>
            <person name="Daum C."/>
            <person name="Shapiro N."/>
            <person name="Ivanova N."/>
            <person name="Kyrpides N."/>
            <person name="Woyke T."/>
        </authorList>
    </citation>
    <scope>NUCLEOTIDE SEQUENCE [LARGE SCALE GENOMIC DNA]</scope>
    <source>
        <strain evidence="2 3">AS2.3</strain>
    </source>
</reference>
<evidence type="ECO:0008006" key="4">
    <source>
        <dbReference type="Google" id="ProtNLM"/>
    </source>
</evidence>
<protein>
    <recommendedName>
        <fullName evidence="4">Tip attachment protein J domain-containing protein</fullName>
    </recommendedName>
</protein>
<keyword evidence="3" id="KW-1185">Reference proteome</keyword>
<evidence type="ECO:0000313" key="3">
    <source>
        <dbReference type="Proteomes" id="UP000517753"/>
    </source>
</evidence>
<gene>
    <name evidence="2" type="ORF">HD841_003197</name>
</gene>
<evidence type="ECO:0000313" key="2">
    <source>
        <dbReference type="EMBL" id="NYD91389.1"/>
    </source>
</evidence>
<reference evidence="2 3" key="2">
    <citation type="submission" date="2020-08" db="EMBL/GenBank/DDBJ databases">
        <title>The Agave Microbiome: Exploring the role of microbial communities in plant adaptations to desert environments.</title>
        <authorList>
            <person name="Partida-Martinez L.P."/>
        </authorList>
    </citation>
    <scope>NUCLEOTIDE SEQUENCE [LARGE SCALE GENOMIC DNA]</scope>
    <source>
        <strain evidence="2 3">AS2.3</strain>
    </source>
</reference>
<evidence type="ECO:0000256" key="1">
    <source>
        <dbReference type="SAM" id="MobiDB-lite"/>
    </source>
</evidence>
<accession>A0A7Y9FQ61</accession>
<feature type="region of interest" description="Disordered" evidence="1">
    <location>
        <begin position="550"/>
        <end position="569"/>
    </location>
</feature>
<dbReference type="EMBL" id="JACCBY010000005">
    <property type="protein sequence ID" value="NYD91389.1"/>
    <property type="molecule type" value="Genomic_DNA"/>
</dbReference>
<organism evidence="2 3">
    <name type="scientific">Sphingomonas melonis</name>
    <dbReference type="NCBI Taxonomy" id="152682"/>
    <lineage>
        <taxon>Bacteria</taxon>
        <taxon>Pseudomonadati</taxon>
        <taxon>Pseudomonadota</taxon>
        <taxon>Alphaproteobacteria</taxon>
        <taxon>Sphingomonadales</taxon>
        <taxon>Sphingomonadaceae</taxon>
        <taxon>Sphingomonas</taxon>
    </lineage>
</organism>
<dbReference type="Proteomes" id="UP000517753">
    <property type="component" value="Unassembled WGS sequence"/>
</dbReference>